<evidence type="ECO:0000256" key="1">
    <source>
        <dbReference type="ARBA" id="ARBA00023015"/>
    </source>
</evidence>
<protein>
    <submittedName>
        <fullName evidence="5 6">Transcriptional regulator</fullName>
    </submittedName>
</protein>
<keyword evidence="1" id="KW-0805">Transcription regulation</keyword>
<keyword evidence="2" id="KW-0238">DNA-binding</keyword>
<dbReference type="RefSeq" id="WP_073395041.1">
    <property type="nucleotide sequence ID" value="NZ_FRBX01000003.1"/>
</dbReference>
<dbReference type="Pfam" id="PF01638">
    <property type="entry name" value="HxlR"/>
    <property type="match status" value="1"/>
</dbReference>
<dbReference type="Gene3D" id="1.10.10.10">
    <property type="entry name" value="Winged helix-like DNA-binding domain superfamily/Winged helix DNA-binding domain"/>
    <property type="match status" value="1"/>
</dbReference>
<evidence type="ECO:0000313" key="8">
    <source>
        <dbReference type="Proteomes" id="UP000198431"/>
    </source>
</evidence>
<dbReference type="GO" id="GO:0003677">
    <property type="term" value="F:DNA binding"/>
    <property type="evidence" value="ECO:0007669"/>
    <property type="project" value="UniProtKB-KW"/>
</dbReference>
<dbReference type="SUPFAM" id="SSF46785">
    <property type="entry name" value="Winged helix' DNA-binding domain"/>
    <property type="match status" value="1"/>
</dbReference>
<accession>A0AB36NYG1</accession>
<sequence>MNQKNDVCRHRLMIARDTLEVIQGKWRLPIIISLNHGNKRFGEIQRDITDISPKMLSQELKALETNKIITRTLYDSMPVTVEYSLTPLGESMRKLLDEILNWGIHFRKEILETSIDN</sequence>
<dbReference type="AlphaFoldDB" id="A0AB36NYG1"/>
<dbReference type="InterPro" id="IPR036390">
    <property type="entry name" value="WH_DNA-bd_sf"/>
</dbReference>
<dbReference type="PANTHER" id="PTHR33204">
    <property type="entry name" value="TRANSCRIPTIONAL REGULATOR, MARR FAMILY"/>
    <property type="match status" value="1"/>
</dbReference>
<dbReference type="Proteomes" id="UP000198431">
    <property type="component" value="Unassembled WGS sequence"/>
</dbReference>
<reference evidence="5 8" key="1">
    <citation type="submission" date="2016-11" db="EMBL/GenBank/DDBJ databases">
        <title>Whole genomes of Flavobacteriaceae.</title>
        <authorList>
            <person name="Stine C."/>
            <person name="Li C."/>
            <person name="Tadesse D."/>
        </authorList>
    </citation>
    <scope>NUCLEOTIDE SEQUENCE [LARGE SCALE GENOMIC DNA]</scope>
    <source>
        <strain evidence="5 8">ATCC 19366</strain>
    </source>
</reference>
<keyword evidence="3" id="KW-0804">Transcription</keyword>
<comment type="caution">
    <text evidence="5">The sequence shown here is derived from an EMBL/GenBank/DDBJ whole genome shotgun (WGS) entry which is preliminary data.</text>
</comment>
<evidence type="ECO:0000313" key="6">
    <source>
        <dbReference type="EMBL" id="SHM32471.1"/>
    </source>
</evidence>
<dbReference type="EMBL" id="MUHB01000017">
    <property type="protein sequence ID" value="OXB02484.1"/>
    <property type="molecule type" value="Genomic_DNA"/>
</dbReference>
<evidence type="ECO:0000313" key="5">
    <source>
        <dbReference type="EMBL" id="OXB02484.1"/>
    </source>
</evidence>
<gene>
    <name evidence="5" type="ORF">B0A72_17725</name>
    <name evidence="6" type="ORF">SAMN05444387_2204</name>
</gene>
<dbReference type="InterPro" id="IPR036388">
    <property type="entry name" value="WH-like_DNA-bd_sf"/>
</dbReference>
<organism evidence="5 8">
    <name type="scientific">Flavobacterium pectinovorum</name>
    <dbReference type="NCBI Taxonomy" id="29533"/>
    <lineage>
        <taxon>Bacteria</taxon>
        <taxon>Pseudomonadati</taxon>
        <taxon>Bacteroidota</taxon>
        <taxon>Flavobacteriia</taxon>
        <taxon>Flavobacteriales</taxon>
        <taxon>Flavobacteriaceae</taxon>
        <taxon>Flavobacterium</taxon>
    </lineage>
</organism>
<dbReference type="InterPro" id="IPR002577">
    <property type="entry name" value="HTH_HxlR"/>
</dbReference>
<dbReference type="PANTHER" id="PTHR33204:SF29">
    <property type="entry name" value="TRANSCRIPTIONAL REGULATOR"/>
    <property type="match status" value="1"/>
</dbReference>
<reference evidence="6 7" key="2">
    <citation type="submission" date="2016-11" db="EMBL/GenBank/DDBJ databases">
        <authorList>
            <person name="Varghese N."/>
            <person name="Submissions S."/>
        </authorList>
    </citation>
    <scope>NUCLEOTIDE SEQUENCE [LARGE SCALE GENOMIC DNA]</scope>
    <source>
        <strain evidence="6 7">DSM 6368</strain>
    </source>
</reference>
<proteinExistence type="predicted"/>
<dbReference type="EMBL" id="FRBX01000003">
    <property type="protein sequence ID" value="SHM32471.1"/>
    <property type="molecule type" value="Genomic_DNA"/>
</dbReference>
<keyword evidence="7" id="KW-1185">Reference proteome</keyword>
<dbReference type="PROSITE" id="PS51118">
    <property type="entry name" value="HTH_HXLR"/>
    <property type="match status" value="1"/>
</dbReference>
<evidence type="ECO:0000313" key="7">
    <source>
        <dbReference type="Proteomes" id="UP000184216"/>
    </source>
</evidence>
<evidence type="ECO:0000259" key="4">
    <source>
        <dbReference type="PROSITE" id="PS51118"/>
    </source>
</evidence>
<evidence type="ECO:0000256" key="2">
    <source>
        <dbReference type="ARBA" id="ARBA00023125"/>
    </source>
</evidence>
<name>A0AB36NYG1_9FLAO</name>
<feature type="domain" description="HTH hxlR-type" evidence="4">
    <location>
        <begin position="8"/>
        <end position="111"/>
    </location>
</feature>
<dbReference type="Proteomes" id="UP000184216">
    <property type="component" value="Unassembled WGS sequence"/>
</dbReference>
<evidence type="ECO:0000256" key="3">
    <source>
        <dbReference type="ARBA" id="ARBA00023163"/>
    </source>
</evidence>